<dbReference type="Pfam" id="PF08751">
    <property type="entry name" value="TrwC"/>
    <property type="match status" value="1"/>
</dbReference>
<dbReference type="Proteomes" id="UP000593663">
    <property type="component" value="Plasmid p1"/>
</dbReference>
<evidence type="ECO:0000313" key="4">
    <source>
        <dbReference type="Proteomes" id="UP000593663"/>
    </source>
</evidence>
<dbReference type="Pfam" id="PF13604">
    <property type="entry name" value="AAA_30"/>
    <property type="match status" value="1"/>
</dbReference>
<dbReference type="EMBL" id="CP060037">
    <property type="protein sequence ID" value="QOT74518.1"/>
    <property type="molecule type" value="Genomic_DNA"/>
</dbReference>
<keyword evidence="3" id="KW-0614">Plasmid</keyword>
<evidence type="ECO:0000313" key="3">
    <source>
        <dbReference type="EMBL" id="QOT74518.1"/>
    </source>
</evidence>
<dbReference type="AlphaFoldDB" id="A0A7M2GPR3"/>
<geneLocation type="plasmid" evidence="3 4">
    <name>p1</name>
</geneLocation>
<accession>A0A7M2GPR3</accession>
<dbReference type="InterPro" id="IPR027417">
    <property type="entry name" value="P-loop_NTPase"/>
</dbReference>
<dbReference type="InterPro" id="IPR014862">
    <property type="entry name" value="TrwC"/>
</dbReference>
<feature type="region of interest" description="Disordered" evidence="1">
    <location>
        <begin position="430"/>
        <end position="452"/>
    </location>
</feature>
<sequence length="1011" mass="109016">MLSVASVRSASGAASYFAQDNYYTVEGSSELSLWAGEGARDLSLSGEVGKESFEAILNGELPSGEKVGRHENHRAGVDLTFSMPKSASVMAYVAGDRRILAANMSAVQATMAWVEKNLAQGRKDIEGRKVPIATGNLVYALFEHDTSRALDPQGHIHAVIANLTKMLDGKWQALHADKIWSNNSVIGAIYHAFLRVEIEKLGYVVDLKGKHGTFEISGVPKAVLEAFSQRSATIKEKVAELGVTSHKARDQITLNSRDPKLDVGDRPALVQGWKDKAEGLGFTGKELVEAALARAGVIQAESPLERGYHAVKNAVEMAMAKLGAILGHDDPLVDRRLARIVQTPAAGRAQLAVASAIRIHAEREAAFEQHKLAKTAIDLGLKGVTIDHVERRIEQLRDKGLLLKGVGRASGMVTTREALQTEQKILGHMEAGNGKSSPMLDPASAPARLQEASRHPLNPGQLAAATLIVTSSDRTVLVQGIAGAGKSTMLWPVVRVAQAEGRKVLGLAFQNKMVADMKAGAGIEAQTIASFVLSNHRFVTQREGSAYEAARERLAGATLVVDETSMVSSGDMLKLHQIVDALGIDKLALIGDRKQLSSIDAGKAFAMIQAGGGTMARMDQNIRQRTDQLRTIAALANVGKASQAMKVLGDRVIVSADPAGEAAERWLDLSPEERAVTAVFASGREARAVINERIQAGLADEGTLKGEGIRLTVYERVNMTREELRYSANYRHGQTLEVGRGGARDVGLEGGRYKVVQVHANGRVDLLRGREKIRFYPHRLSPTETRDRLQLSETKILTLREGDMIRWTANDKPRDMLNAAIARVAGVDAREVTVDLGGGQRLTLPVGDAMLSRFDLAYSLNMHMAQGITTDKAITVMSSRERYLSNQRMFNVGVTRVRDELTMIVDNKVKLARLLDHNPGNKTSSLETMGRLDIEGKAPVAPREPFNPGPVDGVTLPEGADSSGLLPDLPPLPDGHAMGAAPAKDLGRMPDKLDGAEILPPLPERSLGLDL</sequence>
<proteinExistence type="predicted"/>
<dbReference type="SUPFAM" id="SSF52540">
    <property type="entry name" value="P-loop containing nucleoside triphosphate hydrolases"/>
    <property type="match status" value="2"/>
</dbReference>
<name>A0A7M2GPR3_SPHSA</name>
<dbReference type="NCBIfam" id="NF041492">
    <property type="entry name" value="MobF"/>
    <property type="match status" value="1"/>
</dbReference>
<evidence type="ECO:0000259" key="2">
    <source>
        <dbReference type="Pfam" id="PF08751"/>
    </source>
</evidence>
<protein>
    <submittedName>
        <fullName evidence="3">Conjugative relaxase</fullName>
    </submittedName>
</protein>
<feature type="compositionally biased region" description="Basic and acidic residues" evidence="1">
    <location>
        <begin position="985"/>
        <end position="995"/>
    </location>
</feature>
<feature type="domain" description="TrwC relaxase" evidence="2">
    <location>
        <begin position="11"/>
        <end position="278"/>
    </location>
</feature>
<reference evidence="4" key="1">
    <citation type="submission" date="2020-08" db="EMBL/GenBank/DDBJ databases">
        <title>Complete genome sequence of Sphingobium barthaii strain KK22, a high-molecular-weight polycyclic aromatic hydrocarbon-degrading soil bacterium.</title>
        <authorList>
            <person name="Mori J.F."/>
            <person name="Kanaly R.A."/>
        </authorList>
    </citation>
    <scope>NUCLEOTIDE SEQUENCE [LARGE SCALE GENOMIC DNA]</scope>
    <source>
        <strain evidence="4">KK22</strain>
        <plasmid evidence="4">p1</plasmid>
    </source>
</reference>
<dbReference type="Gene3D" id="2.30.30.940">
    <property type="match status" value="1"/>
</dbReference>
<dbReference type="RefSeq" id="WP_025548972.1">
    <property type="nucleotide sequence ID" value="NZ_BATN01000031.1"/>
</dbReference>
<dbReference type="KEGG" id="sbar:H5V43_21845"/>
<organism evidence="3 4">
    <name type="scientific">Sphingobium fuliginis (strain ATCC 27551)</name>
    <dbReference type="NCBI Taxonomy" id="336203"/>
    <lineage>
        <taxon>Bacteria</taxon>
        <taxon>Pseudomonadati</taxon>
        <taxon>Pseudomonadota</taxon>
        <taxon>Alphaproteobacteria</taxon>
        <taxon>Sphingomonadales</taxon>
        <taxon>Sphingomonadaceae</taxon>
        <taxon>Sphingobium</taxon>
    </lineage>
</organism>
<dbReference type="SUPFAM" id="SSF55464">
    <property type="entry name" value="Origin of replication-binding domain, RBD-like"/>
    <property type="match status" value="1"/>
</dbReference>
<feature type="region of interest" description="Disordered" evidence="1">
    <location>
        <begin position="938"/>
        <end position="1011"/>
    </location>
</feature>
<evidence type="ECO:0000256" key="1">
    <source>
        <dbReference type="SAM" id="MobiDB-lite"/>
    </source>
</evidence>
<dbReference type="Gene3D" id="3.40.50.300">
    <property type="entry name" value="P-loop containing nucleotide triphosphate hydrolases"/>
    <property type="match status" value="2"/>
</dbReference>
<dbReference type="InterPro" id="IPR014059">
    <property type="entry name" value="TraI/TrwC_relax"/>
</dbReference>
<gene>
    <name evidence="3" type="ORF">H5V43_21845</name>
</gene>
<dbReference type="NCBIfam" id="TIGR02686">
    <property type="entry name" value="relax_trwC"/>
    <property type="match status" value="1"/>
</dbReference>